<dbReference type="RefSeq" id="WP_244746783.1">
    <property type="nucleotide sequence ID" value="NZ_CP095071.1"/>
</dbReference>
<feature type="region of interest" description="Disordered" evidence="1">
    <location>
        <begin position="135"/>
        <end position="161"/>
    </location>
</feature>
<keyword evidence="2" id="KW-0732">Signal</keyword>
<reference evidence="4 5" key="1">
    <citation type="submission" date="2022-04" db="EMBL/GenBank/DDBJ databases">
        <title>Gracilibacillus sp. isolated from saltern.</title>
        <authorList>
            <person name="Won M."/>
            <person name="Lee C.-M."/>
            <person name="Woen H.-Y."/>
            <person name="Kwon S.-W."/>
        </authorList>
    </citation>
    <scope>NUCLEOTIDE SEQUENCE [LARGE SCALE GENOMIC DNA]</scope>
    <source>
        <strain evidence="4 5">SSPM10-3</strain>
    </source>
</reference>
<protein>
    <submittedName>
        <fullName evidence="4">FixH family protein</fullName>
    </submittedName>
</protein>
<accession>A0ABY4GQB2</accession>
<feature type="domain" description="YtkA-like" evidence="3">
    <location>
        <begin position="32"/>
        <end position="114"/>
    </location>
</feature>
<feature type="chain" id="PRO_5045975040" evidence="2">
    <location>
        <begin position="20"/>
        <end position="257"/>
    </location>
</feature>
<dbReference type="InterPro" id="IPR013783">
    <property type="entry name" value="Ig-like_fold"/>
</dbReference>
<dbReference type="Proteomes" id="UP000831537">
    <property type="component" value="Chromosome"/>
</dbReference>
<evidence type="ECO:0000259" key="3">
    <source>
        <dbReference type="Pfam" id="PF13115"/>
    </source>
</evidence>
<keyword evidence="5" id="KW-1185">Reference proteome</keyword>
<feature type="signal peptide" evidence="2">
    <location>
        <begin position="1"/>
        <end position="19"/>
    </location>
</feature>
<organism evidence="4 5">
    <name type="scientific">Gracilibacillus salinarum</name>
    <dbReference type="NCBI Taxonomy" id="2932255"/>
    <lineage>
        <taxon>Bacteria</taxon>
        <taxon>Bacillati</taxon>
        <taxon>Bacillota</taxon>
        <taxon>Bacilli</taxon>
        <taxon>Bacillales</taxon>
        <taxon>Bacillaceae</taxon>
        <taxon>Gracilibacillus</taxon>
    </lineage>
</organism>
<feature type="domain" description="YtkA-like" evidence="3">
    <location>
        <begin position="158"/>
        <end position="238"/>
    </location>
</feature>
<dbReference type="InterPro" id="IPR032693">
    <property type="entry name" value="YtkA-like_dom"/>
</dbReference>
<dbReference type="EMBL" id="CP095071">
    <property type="protein sequence ID" value="UOQ86429.1"/>
    <property type="molecule type" value="Genomic_DNA"/>
</dbReference>
<evidence type="ECO:0000313" key="5">
    <source>
        <dbReference type="Proteomes" id="UP000831537"/>
    </source>
</evidence>
<dbReference type="PROSITE" id="PS51257">
    <property type="entry name" value="PROKAR_LIPOPROTEIN"/>
    <property type="match status" value="1"/>
</dbReference>
<dbReference type="Pfam" id="PF13115">
    <property type="entry name" value="YtkA"/>
    <property type="match status" value="2"/>
</dbReference>
<feature type="compositionally biased region" description="Acidic residues" evidence="1">
    <location>
        <begin position="140"/>
        <end position="151"/>
    </location>
</feature>
<sequence length="257" mass="28571">MKKLFWLMLSAIIVLTACADNSNTEDSAEEDELQGIKVNFTLPEQAKTGEAVTLTATVTTTSGEKVTDAEEMMFEYWNIEDEENTVMVESTNNEDGTYTAEVTFSEPGDYESYAHTTANGIHSMPKKAISITGEALNSEQESEDHEEMTEEETSHEHQHSSGFEINVAPLNDVTANEDKEITVQLLSDGTAYEGARVRYEIVISSEKHEWIDAEEVSSGEYKGTFAFPEAGTYDMTVHVNDEDGLHEHTETEVEVSE</sequence>
<name>A0ABY4GQB2_9BACI</name>
<proteinExistence type="predicted"/>
<evidence type="ECO:0000256" key="1">
    <source>
        <dbReference type="SAM" id="MobiDB-lite"/>
    </source>
</evidence>
<gene>
    <name evidence="4" type="ORF">MUN87_05950</name>
</gene>
<evidence type="ECO:0000256" key="2">
    <source>
        <dbReference type="SAM" id="SignalP"/>
    </source>
</evidence>
<dbReference type="Gene3D" id="2.60.40.10">
    <property type="entry name" value="Immunoglobulins"/>
    <property type="match status" value="2"/>
</dbReference>
<evidence type="ECO:0000313" key="4">
    <source>
        <dbReference type="EMBL" id="UOQ86429.1"/>
    </source>
</evidence>